<dbReference type="EMBL" id="QKOE01000019">
    <property type="protein sequence ID" value="PZA14960.1"/>
    <property type="molecule type" value="Genomic_DNA"/>
</dbReference>
<reference evidence="1 2" key="1">
    <citation type="submission" date="2018-06" db="EMBL/GenBank/DDBJ databases">
        <title>Azoarcus communis strain SWub3 genome.</title>
        <authorList>
            <person name="Zorraquino Salvo V."/>
            <person name="Toubiana D."/>
            <person name="Blumwald E."/>
        </authorList>
    </citation>
    <scope>NUCLEOTIDE SEQUENCE [LARGE SCALE GENOMIC DNA]</scope>
    <source>
        <strain evidence="1 2">SWub3</strain>
    </source>
</reference>
<sequence>MPLVTKIIIEFNPYSTGSANVLSGFELPAWETATLASTATAMTGFTVDGDNLVMDSMLTTARAEFDAPAGLGVDEPLPTDIRVTGSTDGYGDVPYKVYFVAWGAEFAVANNMLNTANGIDWEALVEPTVETVSGTLELGGGVLETVTFVEDVDGTLVAVGASTTMQMFVETVSGTLELVGDVSTWLGFVEAVSGTLVVAGAAEETATILERVAGRLVVAGDVTLLGTLHVVWVSNVATNAFSRYENYPYDSFAKINGRYYGCTADGIYELDGETDNEAPIQAMVSFGKQDFSTSALKRVSNIYVGTSSGGKLFVKVLVEGEEYLYQARDGSEELQVQRFDLGRGLRANYLEFELYNADGDDFELASVEFVAVPLSRRI</sequence>
<dbReference type="OrthoDB" id="8886842at2"/>
<comment type="caution">
    <text evidence="1">The sequence shown here is derived from an EMBL/GenBank/DDBJ whole genome shotgun (WGS) entry which is preliminary data.</text>
</comment>
<protein>
    <submittedName>
        <fullName evidence="1">Uncharacterized protein</fullName>
    </submittedName>
</protein>
<gene>
    <name evidence="1" type="ORF">DNK49_19140</name>
</gene>
<evidence type="ECO:0000313" key="1">
    <source>
        <dbReference type="EMBL" id="PZA14960.1"/>
    </source>
</evidence>
<evidence type="ECO:0000313" key="2">
    <source>
        <dbReference type="Proteomes" id="UP000248259"/>
    </source>
</evidence>
<dbReference type="AlphaFoldDB" id="A0A323UTG4"/>
<organism evidence="1 2">
    <name type="scientific">Parazoarcus communis SWub3 = DSM 12120</name>
    <dbReference type="NCBI Taxonomy" id="1121029"/>
    <lineage>
        <taxon>Bacteria</taxon>
        <taxon>Pseudomonadati</taxon>
        <taxon>Pseudomonadota</taxon>
        <taxon>Betaproteobacteria</taxon>
        <taxon>Rhodocyclales</taxon>
        <taxon>Zoogloeaceae</taxon>
        <taxon>Parazoarcus</taxon>
    </lineage>
</organism>
<dbReference type="Proteomes" id="UP000248259">
    <property type="component" value="Unassembled WGS sequence"/>
</dbReference>
<proteinExistence type="predicted"/>
<keyword evidence="2" id="KW-1185">Reference proteome</keyword>
<name>A0A323UTG4_9RHOO</name>
<accession>A0A323UTG4</accession>
<dbReference type="RefSeq" id="WP_110528433.1">
    <property type="nucleotide sequence ID" value="NZ_QKOE01000019.1"/>
</dbReference>